<reference evidence="2" key="1">
    <citation type="journal article" date="2020" name="Stud. Mycol.">
        <title>101 Dothideomycetes genomes: A test case for predicting lifestyles and emergence of pathogens.</title>
        <authorList>
            <person name="Haridas S."/>
            <person name="Albert R."/>
            <person name="Binder M."/>
            <person name="Bloem J."/>
            <person name="LaButti K."/>
            <person name="Salamov A."/>
            <person name="Andreopoulos B."/>
            <person name="Baker S."/>
            <person name="Barry K."/>
            <person name="Bills G."/>
            <person name="Bluhm B."/>
            <person name="Cannon C."/>
            <person name="Castanera R."/>
            <person name="Culley D."/>
            <person name="Daum C."/>
            <person name="Ezra D."/>
            <person name="Gonzalez J."/>
            <person name="Henrissat B."/>
            <person name="Kuo A."/>
            <person name="Liang C."/>
            <person name="Lipzen A."/>
            <person name="Lutzoni F."/>
            <person name="Magnuson J."/>
            <person name="Mondo S."/>
            <person name="Nolan M."/>
            <person name="Ohm R."/>
            <person name="Pangilinan J."/>
            <person name="Park H.-J."/>
            <person name="Ramirez L."/>
            <person name="Alfaro M."/>
            <person name="Sun H."/>
            <person name="Tritt A."/>
            <person name="Yoshinaga Y."/>
            <person name="Zwiers L.-H."/>
            <person name="Turgeon B."/>
            <person name="Goodwin S."/>
            <person name="Spatafora J."/>
            <person name="Crous P."/>
            <person name="Grigoriev I."/>
        </authorList>
    </citation>
    <scope>NUCLEOTIDE SEQUENCE [LARGE SCALE GENOMIC DNA]</scope>
    <source>
        <strain evidence="2">CBS 304.66</strain>
    </source>
</reference>
<accession>A0A9P4TPW5</accession>
<proteinExistence type="predicted"/>
<dbReference type="Proteomes" id="UP000800093">
    <property type="component" value="Unassembled WGS sequence"/>
</dbReference>
<sequence length="93" mass="11056">MAAPTPRDTWLILQPPSGFIDNEASVEYSEIFLFSLPTWLFNIRVSYQTWKGLRNGVLLVKSHLCDYDRWIWIKDYAIFLEKFPHFYDPRGGR</sequence>
<dbReference type="EMBL" id="ML986582">
    <property type="protein sequence ID" value="KAF2269318.1"/>
    <property type="molecule type" value="Genomic_DNA"/>
</dbReference>
<name>A0A9P4TPW5_9PLEO</name>
<gene>
    <name evidence="1" type="ORF">CC78DRAFT_574879</name>
</gene>
<keyword evidence="2" id="KW-1185">Reference proteome</keyword>
<evidence type="ECO:0000313" key="2">
    <source>
        <dbReference type="Proteomes" id="UP000800093"/>
    </source>
</evidence>
<dbReference type="AlphaFoldDB" id="A0A9P4TPW5"/>
<protein>
    <submittedName>
        <fullName evidence="1">Uncharacterized protein</fullName>
    </submittedName>
</protein>
<evidence type="ECO:0000313" key="1">
    <source>
        <dbReference type="EMBL" id="KAF2269318.1"/>
    </source>
</evidence>
<comment type="caution">
    <text evidence="1">The sequence shown here is derived from an EMBL/GenBank/DDBJ whole genome shotgun (WGS) entry which is preliminary data.</text>
</comment>
<organism evidence="1 2">
    <name type="scientific">Lojkania enalia</name>
    <dbReference type="NCBI Taxonomy" id="147567"/>
    <lineage>
        <taxon>Eukaryota</taxon>
        <taxon>Fungi</taxon>
        <taxon>Dikarya</taxon>
        <taxon>Ascomycota</taxon>
        <taxon>Pezizomycotina</taxon>
        <taxon>Dothideomycetes</taxon>
        <taxon>Pleosporomycetidae</taxon>
        <taxon>Pleosporales</taxon>
        <taxon>Pleosporales incertae sedis</taxon>
        <taxon>Lojkania</taxon>
    </lineage>
</organism>